<evidence type="ECO:0000256" key="1">
    <source>
        <dbReference type="SAM" id="MobiDB-lite"/>
    </source>
</evidence>
<proteinExistence type="predicted"/>
<reference evidence="2" key="1">
    <citation type="submission" date="2020-11" db="EMBL/GenBank/DDBJ databases">
        <authorList>
            <person name="Whitehead M."/>
        </authorList>
    </citation>
    <scope>NUCLEOTIDE SEQUENCE</scope>
    <source>
        <strain evidence="2">EGII</strain>
    </source>
</reference>
<evidence type="ECO:0000313" key="2">
    <source>
        <dbReference type="EMBL" id="CAD7000405.1"/>
    </source>
</evidence>
<accession>A0A811UR73</accession>
<dbReference type="Proteomes" id="UP000606786">
    <property type="component" value="Unassembled WGS sequence"/>
</dbReference>
<keyword evidence="3" id="KW-1185">Reference proteome</keyword>
<evidence type="ECO:0000313" key="3">
    <source>
        <dbReference type="Proteomes" id="UP000606786"/>
    </source>
</evidence>
<protein>
    <submittedName>
        <fullName evidence="2">(Mediterranean fruit fly) hypothetical protein</fullName>
    </submittedName>
</protein>
<organism evidence="2 3">
    <name type="scientific">Ceratitis capitata</name>
    <name type="common">Mediterranean fruit fly</name>
    <name type="synonym">Tephritis capitata</name>
    <dbReference type="NCBI Taxonomy" id="7213"/>
    <lineage>
        <taxon>Eukaryota</taxon>
        <taxon>Metazoa</taxon>
        <taxon>Ecdysozoa</taxon>
        <taxon>Arthropoda</taxon>
        <taxon>Hexapoda</taxon>
        <taxon>Insecta</taxon>
        <taxon>Pterygota</taxon>
        <taxon>Neoptera</taxon>
        <taxon>Endopterygota</taxon>
        <taxon>Diptera</taxon>
        <taxon>Brachycera</taxon>
        <taxon>Muscomorpha</taxon>
        <taxon>Tephritoidea</taxon>
        <taxon>Tephritidae</taxon>
        <taxon>Ceratitis</taxon>
        <taxon>Ceratitis</taxon>
    </lineage>
</organism>
<sequence>MAAALSASVAATKGNNNNSEIGGWGVYASVCECGVVLSEDVSVVAASKVAAAPIDTYIMSCDPPRKNEYSTVGGQGGDGSERQHNSYPATSGNVLCNTKQSKYVEAFLHAHTDTRQNDTTNKTRTTNDQQHTYRTLCKCLLYFLGMSCFVTVTESKARKVAEMHGVKTAKGSCLPPALDVPNSYRLQTRRAVDLVLLSWLRVPSVVTVAEATLKGNCRDDIYYRLKTTLTTVWKI</sequence>
<comment type="caution">
    <text evidence="2">The sequence shown here is derived from an EMBL/GenBank/DDBJ whole genome shotgun (WGS) entry which is preliminary data.</text>
</comment>
<gene>
    <name evidence="2" type="ORF">CCAP1982_LOCUS8880</name>
</gene>
<name>A0A811UR73_CERCA</name>
<dbReference type="EMBL" id="CAJHJT010000012">
    <property type="protein sequence ID" value="CAD7000405.1"/>
    <property type="molecule type" value="Genomic_DNA"/>
</dbReference>
<dbReference type="AlphaFoldDB" id="A0A811UR73"/>
<feature type="region of interest" description="Disordered" evidence="1">
    <location>
        <begin position="68"/>
        <end position="91"/>
    </location>
</feature>